<dbReference type="InParanoid" id="Q7UW96"/>
<dbReference type="Proteomes" id="UP000001025">
    <property type="component" value="Chromosome"/>
</dbReference>
<dbReference type="AlphaFoldDB" id="Q7UW96"/>
<name>Q7UW96_RHOBA</name>
<sequence length="216" mass="23885">MLSLYNDDRSSSGSSPFLSPNETVFKSKPKSSNPAKLKLSKDLWRQIEPDKFGFAAIAKDFMIASSGKHTGYTGLSQALHIGDVDAGWVVSVKRPMVAAYSIELDAVVLLEMDKNWPGVASWKRGQRILVVNVYPLDGRSDPRIPPGPNSHDRFRDFNPIVPALICSDSKRIDSLMRSIPESIWQRSLEHAKLATSVESPYIRDGRPSLAVVGFAM</sequence>
<feature type="region of interest" description="Disordered" evidence="1">
    <location>
        <begin position="1"/>
        <end position="33"/>
    </location>
</feature>
<organism evidence="2 3">
    <name type="scientific">Rhodopirellula baltica (strain DSM 10527 / NCIMB 13988 / SH1)</name>
    <dbReference type="NCBI Taxonomy" id="243090"/>
    <lineage>
        <taxon>Bacteria</taxon>
        <taxon>Pseudomonadati</taxon>
        <taxon>Planctomycetota</taxon>
        <taxon>Planctomycetia</taxon>
        <taxon>Pirellulales</taxon>
        <taxon>Pirellulaceae</taxon>
        <taxon>Rhodopirellula</taxon>
    </lineage>
</organism>
<dbReference type="HOGENOM" id="CLU_1276766_0_0_0"/>
<dbReference type="KEGG" id="rba:RB2178"/>
<dbReference type="EMBL" id="BX294136">
    <property type="protein sequence ID" value="CAD72470.1"/>
    <property type="molecule type" value="Genomic_DNA"/>
</dbReference>
<feature type="compositionally biased region" description="Low complexity" evidence="1">
    <location>
        <begin position="11"/>
        <end position="21"/>
    </location>
</feature>
<gene>
    <name evidence="2" type="ordered locus">RB2178</name>
</gene>
<dbReference type="EnsemblBacteria" id="CAD72470">
    <property type="protein sequence ID" value="CAD72470"/>
    <property type="gene ID" value="RB2178"/>
</dbReference>
<reference evidence="2 3" key="1">
    <citation type="journal article" date="2003" name="Proc. Natl. Acad. Sci. U.S.A.">
        <title>Complete genome sequence of the marine planctomycete Pirellula sp. strain 1.</title>
        <authorList>
            <person name="Gloeckner F.O."/>
            <person name="Kube M."/>
            <person name="Bauer M."/>
            <person name="Teeling H."/>
            <person name="Lombardot T."/>
            <person name="Ludwig W."/>
            <person name="Gade D."/>
            <person name="Beck A."/>
            <person name="Borzym K."/>
            <person name="Heitmann K."/>
            <person name="Rabus R."/>
            <person name="Schlesner H."/>
            <person name="Amann R."/>
            <person name="Reinhardt R."/>
        </authorList>
    </citation>
    <scope>NUCLEOTIDE SEQUENCE [LARGE SCALE GENOMIC DNA]</scope>
    <source>
        <strain evidence="3">DSM 10527 / NCIMB 13988 / SH1</strain>
    </source>
</reference>
<evidence type="ECO:0000256" key="1">
    <source>
        <dbReference type="SAM" id="MobiDB-lite"/>
    </source>
</evidence>
<feature type="compositionally biased region" description="Basic and acidic residues" evidence="1">
    <location>
        <begin position="1"/>
        <end position="10"/>
    </location>
</feature>
<evidence type="ECO:0000313" key="2">
    <source>
        <dbReference type="EMBL" id="CAD72470.1"/>
    </source>
</evidence>
<proteinExistence type="predicted"/>
<accession>Q7UW96</accession>
<dbReference type="PATRIC" id="fig|243090.15.peg.996"/>
<protein>
    <submittedName>
        <fullName evidence="2">Uncharacterized protein</fullName>
    </submittedName>
</protein>
<keyword evidence="3" id="KW-1185">Reference proteome</keyword>
<dbReference type="OrthoDB" id="1936800at2"/>
<dbReference type="STRING" id="243090.RB2178"/>
<evidence type="ECO:0000313" key="3">
    <source>
        <dbReference type="Proteomes" id="UP000001025"/>
    </source>
</evidence>